<keyword evidence="1" id="KW-0812">Transmembrane</keyword>
<feature type="transmembrane region" description="Helical" evidence="1">
    <location>
        <begin position="237"/>
        <end position="256"/>
    </location>
</feature>
<sequence>MEVVDNKTSKKILFLPIRIVLFYFLFIALLYIFGPFEWRTENEVRLFLFLFFAHLLLYVGYTTTISSMYRQDTQPVNQKIKTNQYKVNHLQVVNYLKVFIIINFIMTLFMMIRTTGLNSFSIELILNNLVSSLNDPGKQYYSKFENQITFGGNILAPIYTLTSPLLWPVIPLSLIYFKKIGFTNKLLVILTIVFEISRWLSLGTNKGIIDLILILVSITMLKKWQQEKKDSTSNFKKNIVIGIIVGFVIVTGLKIFENNISSRVDESYIIISQTSGYTEINLEAPLMRILPDSLNSLLVYSTGYLTQGYYGLSLSLNEMFIPMFGVGSSPFLIENLEELFKVNLSQYTYQERIAYKGWDPLVNWHSIYVSFANDVSFIGVLFVMFLLGKYFAVVFYKSLIYKDPITSVLFSLLVICFFYFPLNNQVFATPGMYMAFWGLNILWVLKSRITISSRRIYR</sequence>
<evidence type="ECO:0000313" key="3">
    <source>
        <dbReference type="Proteomes" id="UP000254060"/>
    </source>
</evidence>
<gene>
    <name evidence="2" type="ORF">NCTC13163_00597</name>
</gene>
<dbReference type="OrthoDB" id="3010386at2"/>
<feature type="transmembrane region" description="Helical" evidence="1">
    <location>
        <begin position="90"/>
        <end position="112"/>
    </location>
</feature>
<dbReference type="STRING" id="1397694.GCA_000702585_01113"/>
<reference evidence="2 3" key="1">
    <citation type="submission" date="2018-06" db="EMBL/GenBank/DDBJ databases">
        <authorList>
            <consortium name="Pathogen Informatics"/>
            <person name="Doyle S."/>
        </authorList>
    </citation>
    <scope>NUCLEOTIDE SEQUENCE [LARGE SCALE GENOMIC DNA]</scope>
    <source>
        <strain evidence="2 3">NCTC13163</strain>
    </source>
</reference>
<evidence type="ECO:0000313" key="2">
    <source>
        <dbReference type="EMBL" id="STO07252.1"/>
    </source>
</evidence>
<organism evidence="2 3">
    <name type="scientific">Exiguobacterium aurantiacum</name>
    <dbReference type="NCBI Taxonomy" id="33987"/>
    <lineage>
        <taxon>Bacteria</taxon>
        <taxon>Bacillati</taxon>
        <taxon>Bacillota</taxon>
        <taxon>Bacilli</taxon>
        <taxon>Bacillales</taxon>
        <taxon>Bacillales Family XII. Incertae Sedis</taxon>
        <taxon>Exiguobacterium</taxon>
    </lineage>
</organism>
<dbReference type="RefSeq" id="WP_029334367.1">
    <property type="nucleotide sequence ID" value="NZ_UGGP01000001.1"/>
</dbReference>
<feature type="transmembrane region" description="Helical" evidence="1">
    <location>
        <begin position="399"/>
        <end position="420"/>
    </location>
</feature>
<feature type="transmembrane region" description="Helical" evidence="1">
    <location>
        <begin position="46"/>
        <end position="69"/>
    </location>
</feature>
<feature type="transmembrane region" description="Helical" evidence="1">
    <location>
        <begin position="426"/>
        <end position="445"/>
    </location>
</feature>
<feature type="transmembrane region" description="Helical" evidence="1">
    <location>
        <begin position="12"/>
        <end position="34"/>
    </location>
</feature>
<proteinExistence type="predicted"/>
<keyword evidence="1" id="KW-0472">Membrane</keyword>
<dbReference type="EMBL" id="UGGP01000001">
    <property type="protein sequence ID" value="STO07252.1"/>
    <property type="molecule type" value="Genomic_DNA"/>
</dbReference>
<feature type="transmembrane region" description="Helical" evidence="1">
    <location>
        <begin position="154"/>
        <end position="177"/>
    </location>
</feature>
<dbReference type="AlphaFoldDB" id="A0A377FR03"/>
<protein>
    <recommendedName>
        <fullName evidence="4">Oligosaccharide repeat unit polymerase</fullName>
    </recommendedName>
</protein>
<keyword evidence="1" id="KW-1133">Transmembrane helix</keyword>
<evidence type="ECO:0008006" key="4">
    <source>
        <dbReference type="Google" id="ProtNLM"/>
    </source>
</evidence>
<evidence type="ECO:0000256" key="1">
    <source>
        <dbReference type="SAM" id="Phobius"/>
    </source>
</evidence>
<accession>A0A377FR03</accession>
<name>A0A377FR03_9BACL</name>
<feature type="transmembrane region" description="Helical" evidence="1">
    <location>
        <begin position="207"/>
        <end position="225"/>
    </location>
</feature>
<dbReference type="Proteomes" id="UP000254060">
    <property type="component" value="Unassembled WGS sequence"/>
</dbReference>